<dbReference type="SUPFAM" id="SSF74653">
    <property type="entry name" value="TolA/TonB C-terminal domain"/>
    <property type="match status" value="1"/>
</dbReference>
<keyword evidence="4" id="KW-0472">Membrane</keyword>
<name>A0YEJ9_9GAMM</name>
<gene>
    <name evidence="6" type="ORF">GP2143_02889</name>
</gene>
<dbReference type="Gene3D" id="3.30.1150.10">
    <property type="match status" value="1"/>
</dbReference>
<feature type="region of interest" description="Disordered" evidence="5">
    <location>
        <begin position="58"/>
        <end position="78"/>
    </location>
</feature>
<comment type="caution">
    <text evidence="6">The sequence shown here is derived from an EMBL/GenBank/DDBJ whole genome shotgun (WGS) entry which is preliminary data.</text>
</comment>
<evidence type="ECO:0000256" key="4">
    <source>
        <dbReference type="ARBA" id="ARBA00023136"/>
    </source>
</evidence>
<evidence type="ECO:0000313" key="6">
    <source>
        <dbReference type="EMBL" id="EAW30835.1"/>
    </source>
</evidence>
<evidence type="ECO:0000256" key="5">
    <source>
        <dbReference type="SAM" id="MobiDB-lite"/>
    </source>
</evidence>
<dbReference type="AlphaFoldDB" id="A0YEJ9"/>
<evidence type="ECO:0000313" key="7">
    <source>
        <dbReference type="Proteomes" id="UP000004931"/>
    </source>
</evidence>
<dbReference type="EMBL" id="AAVT01000006">
    <property type="protein sequence ID" value="EAW30835.1"/>
    <property type="molecule type" value="Genomic_DNA"/>
</dbReference>
<evidence type="ECO:0000256" key="3">
    <source>
        <dbReference type="ARBA" id="ARBA00022989"/>
    </source>
</evidence>
<reference evidence="6 7" key="1">
    <citation type="journal article" date="2010" name="J. Bacteriol.">
        <title>Genome sequence of the oligotrophic marine Gammaproteobacterium HTCC2143, isolated from the Oregon Coast.</title>
        <authorList>
            <person name="Oh H.M."/>
            <person name="Kang I."/>
            <person name="Ferriera S."/>
            <person name="Giovannoni S.J."/>
            <person name="Cho J.C."/>
        </authorList>
    </citation>
    <scope>NUCLEOTIDE SEQUENCE [LARGE SCALE GENOMIC DNA]</scope>
    <source>
        <strain evidence="6 7">HTCC2143</strain>
    </source>
</reference>
<keyword evidence="3" id="KW-1133">Transmembrane helix</keyword>
<accession>A0YEJ9</accession>
<dbReference type="GO" id="GO:0016020">
    <property type="term" value="C:membrane"/>
    <property type="evidence" value="ECO:0007669"/>
    <property type="project" value="UniProtKB-SubCell"/>
</dbReference>
<proteinExistence type="predicted"/>
<sequence>MYKSLTLPLLATLFFHGVILAFIIIDAPEPEPLVKRAKIQYIKAELVTIDKPKAKPVTPVTIKPKKTDDTAQKAALASKKKIEQQRKIKEAKAEQQKVVELQKKERYQKELQQQERQKAKRLAEQRRLKEQQDKDFADAIAQENAESQRFNDTELANSYIALITEVIESNWNRPPSARNSMEVVLAIQMVPTGEVVSVRVLNGSGNSAFDRSAENAVLKAERFPELQQLPSRIFEANFRRLRLKFRPEDLRL</sequence>
<dbReference type="STRING" id="247633.GP2143_02889"/>
<dbReference type="Proteomes" id="UP000004931">
    <property type="component" value="Unassembled WGS sequence"/>
</dbReference>
<comment type="subcellular location">
    <subcellularLocation>
        <location evidence="1">Membrane</location>
        <topology evidence="1">Single-pass membrane protein</topology>
    </subcellularLocation>
</comment>
<dbReference type="Pfam" id="PF13103">
    <property type="entry name" value="TonB_2"/>
    <property type="match status" value="1"/>
</dbReference>
<dbReference type="NCBIfam" id="TIGR01352">
    <property type="entry name" value="tonB_Cterm"/>
    <property type="match status" value="1"/>
</dbReference>
<dbReference type="InterPro" id="IPR006260">
    <property type="entry name" value="TonB/TolA_C"/>
</dbReference>
<keyword evidence="2" id="KW-0812">Transmembrane</keyword>
<protein>
    <submittedName>
        <fullName evidence="6">TolA protein</fullName>
    </submittedName>
</protein>
<keyword evidence="7" id="KW-1185">Reference proteome</keyword>
<dbReference type="OrthoDB" id="9779830at2"/>
<organism evidence="6 7">
    <name type="scientific">marine gamma proteobacterium HTCC2143</name>
    <dbReference type="NCBI Taxonomy" id="247633"/>
    <lineage>
        <taxon>Bacteria</taxon>
        <taxon>Pseudomonadati</taxon>
        <taxon>Pseudomonadota</taxon>
        <taxon>Gammaproteobacteria</taxon>
        <taxon>Cellvibrionales</taxon>
        <taxon>Spongiibacteraceae</taxon>
        <taxon>BD1-7 clade</taxon>
    </lineage>
</organism>
<evidence type="ECO:0000256" key="2">
    <source>
        <dbReference type="ARBA" id="ARBA00022692"/>
    </source>
</evidence>
<evidence type="ECO:0000256" key="1">
    <source>
        <dbReference type="ARBA" id="ARBA00004167"/>
    </source>
</evidence>
<dbReference type="eggNOG" id="COG0810">
    <property type="taxonomic scope" value="Bacteria"/>
</dbReference>